<dbReference type="InterPro" id="IPR043502">
    <property type="entry name" value="DNA/RNA_pol_sf"/>
</dbReference>
<sequence length="431" mass="48245">MICKLESQGVVSKAHSPFNSPIWPVHKSSGEWRLTVDYRALNEVIPPLSAAVPDMLELQYKLESKAAKWYATIDIANAFSIPLAAECRAQFAFTWRDVKYTFEPTAPEVETQSNHLPWSDPDCTGKGKVKGPAQEIQFLGVKWQDGRHHIPTEVINKITTMPPPTIKKETQAFLGSIVFWRMHIPMYSQIVRPLYLVTHKKNDFHWGPEQQGAFAHITQETVHAVALGSVRIRPGVKNVLYSAAGNNGLSWSLWQKVPGETWGRPLGFWGRSYRGSDASYTPTEEEILAACEGVQAASEVIGTETQLLLVPQLPVLDVQGKVPSTYPTTDTSWSKWIALMTQCTHIGNPNHPGILEMITNWPEGETFGLSSEEEEEQVIRLEEAPPYNELLDTERQYALFTDGSCRIVGANRKWKAAVWSPIRQVAQATKG</sequence>
<dbReference type="Gene3D" id="3.10.10.10">
    <property type="entry name" value="HIV Type 1 Reverse Transcriptase, subunit A, domain 1"/>
    <property type="match status" value="1"/>
</dbReference>
<proteinExistence type="predicted"/>
<organism evidence="1 2">
    <name type="scientific">Hirundo rustica rustica</name>
    <dbReference type="NCBI Taxonomy" id="333673"/>
    <lineage>
        <taxon>Eukaryota</taxon>
        <taxon>Metazoa</taxon>
        <taxon>Chordata</taxon>
        <taxon>Craniata</taxon>
        <taxon>Vertebrata</taxon>
        <taxon>Euteleostomi</taxon>
        <taxon>Archelosauria</taxon>
        <taxon>Archosauria</taxon>
        <taxon>Dinosauria</taxon>
        <taxon>Saurischia</taxon>
        <taxon>Theropoda</taxon>
        <taxon>Coelurosauria</taxon>
        <taxon>Aves</taxon>
        <taxon>Neognathae</taxon>
        <taxon>Neoaves</taxon>
        <taxon>Telluraves</taxon>
        <taxon>Australaves</taxon>
        <taxon>Passeriformes</taxon>
        <taxon>Sylvioidea</taxon>
        <taxon>Hirundinidae</taxon>
        <taxon>Hirundo</taxon>
    </lineage>
</organism>
<comment type="caution">
    <text evidence="1">The sequence shown here is derived from an EMBL/GenBank/DDBJ whole genome shotgun (WGS) entry which is preliminary data.</text>
</comment>
<dbReference type="InterPro" id="IPR051320">
    <property type="entry name" value="Viral_Replic_Matur_Polypro"/>
</dbReference>
<protein>
    <recommendedName>
        <fullName evidence="3">Reverse transcriptase/retrotransposon-derived protein RNase H-like domain-containing protein</fullName>
    </recommendedName>
</protein>
<reference evidence="1 2" key="1">
    <citation type="submission" date="2018-07" db="EMBL/GenBank/DDBJ databases">
        <title>A high quality draft genome assembly of the barn swallow (H. rustica rustica).</title>
        <authorList>
            <person name="Formenti G."/>
            <person name="Chiara M."/>
            <person name="Poveda L."/>
            <person name="Francoijs K.-J."/>
            <person name="Bonisoli-Alquati A."/>
            <person name="Canova L."/>
            <person name="Gianfranceschi L."/>
            <person name="Horner D.S."/>
            <person name="Saino N."/>
        </authorList>
    </citation>
    <scope>NUCLEOTIDE SEQUENCE [LARGE SCALE GENOMIC DNA]</scope>
    <source>
        <strain evidence="1">Chelidonia</strain>
        <tissue evidence="1">Blood</tissue>
    </source>
</reference>
<dbReference type="Gene3D" id="3.30.70.270">
    <property type="match status" value="2"/>
</dbReference>
<name>A0A3M0JJB8_HIRRU</name>
<evidence type="ECO:0008006" key="3">
    <source>
        <dbReference type="Google" id="ProtNLM"/>
    </source>
</evidence>
<gene>
    <name evidence="1" type="ORF">DUI87_22459</name>
</gene>
<dbReference type="PANTHER" id="PTHR33064:SF29">
    <property type="entry name" value="PEPTIDASE A2 DOMAIN-CONTAINING PROTEIN-RELATED"/>
    <property type="match status" value="1"/>
</dbReference>
<dbReference type="PANTHER" id="PTHR33064">
    <property type="entry name" value="POL PROTEIN"/>
    <property type="match status" value="1"/>
</dbReference>
<evidence type="ECO:0000313" key="1">
    <source>
        <dbReference type="EMBL" id="RMC00775.1"/>
    </source>
</evidence>
<dbReference type="Proteomes" id="UP000269221">
    <property type="component" value="Unassembled WGS sequence"/>
</dbReference>
<dbReference type="EMBL" id="QRBI01000142">
    <property type="protein sequence ID" value="RMC00775.1"/>
    <property type="molecule type" value="Genomic_DNA"/>
</dbReference>
<dbReference type="InterPro" id="IPR043128">
    <property type="entry name" value="Rev_trsase/Diguanyl_cyclase"/>
</dbReference>
<dbReference type="SUPFAM" id="SSF56672">
    <property type="entry name" value="DNA/RNA polymerases"/>
    <property type="match status" value="1"/>
</dbReference>
<keyword evidence="2" id="KW-1185">Reference proteome</keyword>
<accession>A0A3M0JJB8</accession>
<dbReference type="OrthoDB" id="9950135at2759"/>
<evidence type="ECO:0000313" key="2">
    <source>
        <dbReference type="Proteomes" id="UP000269221"/>
    </source>
</evidence>
<dbReference type="STRING" id="333673.A0A3M0JJB8"/>
<dbReference type="AlphaFoldDB" id="A0A3M0JJB8"/>